<reference evidence="1 2" key="1">
    <citation type="submission" date="2024-05" db="EMBL/GenBank/DDBJ databases">
        <title>Sphingomonas sp. HF-S3 16S ribosomal RNA gene Genome sequencing and assembly.</title>
        <authorList>
            <person name="Lee H."/>
        </authorList>
    </citation>
    <scope>NUCLEOTIDE SEQUENCE [LARGE SCALE GENOMIC DNA]</scope>
    <source>
        <strain evidence="1 2">HF-S3</strain>
    </source>
</reference>
<sequence>MRVAHRRYGQWGPVLASRFAQLAPGREAAAATLTGTTIATKAAPAPGLSIAPVPGQNNAADLANRVSNLRSMLVP</sequence>
<dbReference type="EMBL" id="JBDIZK010000004">
    <property type="protein sequence ID" value="MEN3747215.1"/>
    <property type="molecule type" value="Genomic_DNA"/>
</dbReference>
<evidence type="ECO:0000313" key="2">
    <source>
        <dbReference type="Proteomes" id="UP001427805"/>
    </source>
</evidence>
<accession>A0ABV0B6L1</accession>
<comment type="caution">
    <text evidence="1">The sequence shown here is derived from an EMBL/GenBank/DDBJ whole genome shotgun (WGS) entry which is preliminary data.</text>
</comment>
<dbReference type="Proteomes" id="UP001427805">
    <property type="component" value="Unassembled WGS sequence"/>
</dbReference>
<proteinExistence type="predicted"/>
<name>A0ABV0B6L1_9SPHN</name>
<gene>
    <name evidence="1" type="ORF">TPR58_08545</name>
</gene>
<evidence type="ECO:0000313" key="1">
    <source>
        <dbReference type="EMBL" id="MEN3747215.1"/>
    </source>
</evidence>
<keyword evidence="2" id="KW-1185">Reference proteome</keyword>
<dbReference type="RefSeq" id="WP_346246211.1">
    <property type="nucleotide sequence ID" value="NZ_JBDIZK010000004.1"/>
</dbReference>
<protein>
    <submittedName>
        <fullName evidence="1">Uncharacterized protein</fullName>
    </submittedName>
</protein>
<organism evidence="1 2">
    <name type="scientific">Sphingomonas rustica</name>
    <dbReference type="NCBI Taxonomy" id="3103142"/>
    <lineage>
        <taxon>Bacteria</taxon>
        <taxon>Pseudomonadati</taxon>
        <taxon>Pseudomonadota</taxon>
        <taxon>Alphaproteobacteria</taxon>
        <taxon>Sphingomonadales</taxon>
        <taxon>Sphingomonadaceae</taxon>
        <taxon>Sphingomonas</taxon>
    </lineage>
</organism>